<dbReference type="AlphaFoldDB" id="A0A5E7QE29"/>
<gene>
    <name evidence="1" type="ORF">PS880_06165</name>
</gene>
<accession>A0A5E7QE29</accession>
<dbReference type="Proteomes" id="UP000375525">
    <property type="component" value="Unassembled WGS sequence"/>
</dbReference>
<name>A0A5E7QE29_PSEFL</name>
<sequence>MKSLRIPLHHSVAAWVVWTHDWAPADDYFYAAEVVLPGRSQPSGDPGANVGTGRTKYRLHRLRSGGYAWRNPVSRVTNNDVFVK</sequence>
<reference evidence="1 2" key="1">
    <citation type="submission" date="2019-09" db="EMBL/GenBank/DDBJ databases">
        <authorList>
            <person name="Chandra G."/>
            <person name="Truman W A."/>
        </authorList>
    </citation>
    <scope>NUCLEOTIDE SEQUENCE [LARGE SCALE GENOMIC DNA]</scope>
    <source>
        <strain evidence="1">PS880</strain>
    </source>
</reference>
<evidence type="ECO:0000313" key="1">
    <source>
        <dbReference type="EMBL" id="VVP60542.1"/>
    </source>
</evidence>
<proteinExistence type="predicted"/>
<protein>
    <submittedName>
        <fullName evidence="1">Uncharacterized protein</fullName>
    </submittedName>
</protein>
<evidence type="ECO:0000313" key="2">
    <source>
        <dbReference type="Proteomes" id="UP000375525"/>
    </source>
</evidence>
<organism evidence="1 2">
    <name type="scientific">Pseudomonas fluorescens</name>
    <dbReference type="NCBI Taxonomy" id="294"/>
    <lineage>
        <taxon>Bacteria</taxon>
        <taxon>Pseudomonadati</taxon>
        <taxon>Pseudomonadota</taxon>
        <taxon>Gammaproteobacteria</taxon>
        <taxon>Pseudomonadales</taxon>
        <taxon>Pseudomonadaceae</taxon>
        <taxon>Pseudomonas</taxon>
    </lineage>
</organism>
<dbReference type="EMBL" id="CABVIH010000055">
    <property type="protein sequence ID" value="VVP60542.1"/>
    <property type="molecule type" value="Genomic_DNA"/>
</dbReference>